<evidence type="ECO:0000313" key="9">
    <source>
        <dbReference type="EMBL" id="HCV81026.1"/>
    </source>
</evidence>
<keyword evidence="5 9" id="KW-0418">Kinase</keyword>
<dbReference type="Proteomes" id="UP000264330">
    <property type="component" value="Unassembled WGS sequence"/>
</dbReference>
<evidence type="ECO:0000256" key="5">
    <source>
        <dbReference type="ARBA" id="ARBA00022777"/>
    </source>
</evidence>
<dbReference type="SMART" id="SM00388">
    <property type="entry name" value="HisKA"/>
    <property type="match status" value="1"/>
</dbReference>
<dbReference type="EMBL" id="DPMF01000194">
    <property type="protein sequence ID" value="HCV81026.1"/>
    <property type="molecule type" value="Genomic_DNA"/>
</dbReference>
<keyword evidence="7" id="KW-1133">Transmembrane helix</keyword>
<reference evidence="9 10" key="1">
    <citation type="journal article" date="2018" name="Nat. Biotechnol.">
        <title>A standardized bacterial taxonomy based on genome phylogeny substantially revises the tree of life.</title>
        <authorList>
            <person name="Parks D.H."/>
            <person name="Chuvochina M."/>
            <person name="Waite D.W."/>
            <person name="Rinke C."/>
            <person name="Skarshewski A."/>
            <person name="Chaumeil P.A."/>
            <person name="Hugenholtz P."/>
        </authorList>
    </citation>
    <scope>NUCLEOTIDE SEQUENCE [LARGE SCALE GENOMIC DNA]</scope>
    <source>
        <strain evidence="9">UBA9359</strain>
    </source>
</reference>
<organism evidence="9 10">
    <name type="scientific">Zunongwangia profunda</name>
    <dbReference type="NCBI Taxonomy" id="398743"/>
    <lineage>
        <taxon>Bacteria</taxon>
        <taxon>Pseudomonadati</taxon>
        <taxon>Bacteroidota</taxon>
        <taxon>Flavobacteriia</taxon>
        <taxon>Flavobacteriales</taxon>
        <taxon>Flavobacteriaceae</taxon>
        <taxon>Zunongwangia</taxon>
    </lineage>
</organism>
<name>A0A3D5J184_9FLAO</name>
<dbReference type="InterPro" id="IPR003661">
    <property type="entry name" value="HisK_dim/P_dom"/>
</dbReference>
<sequence>MMISGVALYFYTKILLEKEIEEELYSNKARIERILAKEGEFIDFESILQVKKVQHQEAEQLQDTLIYDPSQNEIELFRQLSGTKIINGTNYKITVRAMIIESEDILYAIVFTFFTIIFLAFIFLFYLNKSRNEKLWKPFFTNLTKLKNFSVRSDKPLQLVDSEVLEFHELHKELKILTSKIQTDYKNLKQFTEDVSHEMQTPLAIMQAKIDTVINDGEINETQFHQFSSLQSDISRLKQLNKKLILLAKIENDQFTTNEVISINKLINDTVLNFKELFSIDFLIEENATINVKMDLSLATVLCNNLLSNAVKHNFNNQSIDIKIFDRKLQVINAGEEMLSRPDQVFERFYKESRQKESTGLGLSIVKKICDYYHFVPTYSFETVHYSKKNRGRHIFQIDFSAYKD</sequence>
<dbReference type="GO" id="GO:0000155">
    <property type="term" value="F:phosphorelay sensor kinase activity"/>
    <property type="evidence" value="ECO:0007669"/>
    <property type="project" value="InterPro"/>
</dbReference>
<gene>
    <name evidence="9" type="ORF">DGQ38_08260</name>
</gene>
<evidence type="ECO:0000256" key="6">
    <source>
        <dbReference type="ARBA" id="ARBA00023012"/>
    </source>
</evidence>
<evidence type="ECO:0000256" key="7">
    <source>
        <dbReference type="SAM" id="Phobius"/>
    </source>
</evidence>
<keyword evidence="3" id="KW-0597">Phosphoprotein</keyword>
<dbReference type="Gene3D" id="1.10.287.130">
    <property type="match status" value="1"/>
</dbReference>
<accession>A0A3D5J184</accession>
<dbReference type="AlphaFoldDB" id="A0A3D5J184"/>
<dbReference type="SMART" id="SM00387">
    <property type="entry name" value="HATPase_c"/>
    <property type="match status" value="1"/>
</dbReference>
<dbReference type="Pfam" id="PF00512">
    <property type="entry name" value="HisKA"/>
    <property type="match status" value="1"/>
</dbReference>
<dbReference type="PANTHER" id="PTHR45453">
    <property type="entry name" value="PHOSPHATE REGULON SENSOR PROTEIN PHOR"/>
    <property type="match status" value="1"/>
</dbReference>
<dbReference type="GO" id="GO:0004721">
    <property type="term" value="F:phosphoprotein phosphatase activity"/>
    <property type="evidence" value="ECO:0007669"/>
    <property type="project" value="TreeGrafter"/>
</dbReference>
<keyword evidence="4" id="KW-0808">Transferase</keyword>
<evidence type="ECO:0000256" key="4">
    <source>
        <dbReference type="ARBA" id="ARBA00022679"/>
    </source>
</evidence>
<dbReference type="PROSITE" id="PS50109">
    <property type="entry name" value="HIS_KIN"/>
    <property type="match status" value="1"/>
</dbReference>
<evidence type="ECO:0000256" key="1">
    <source>
        <dbReference type="ARBA" id="ARBA00000085"/>
    </source>
</evidence>
<keyword evidence="6" id="KW-0902">Two-component regulatory system</keyword>
<dbReference type="InterPro" id="IPR005467">
    <property type="entry name" value="His_kinase_dom"/>
</dbReference>
<dbReference type="InterPro" id="IPR036890">
    <property type="entry name" value="HATPase_C_sf"/>
</dbReference>
<evidence type="ECO:0000313" key="10">
    <source>
        <dbReference type="Proteomes" id="UP000264330"/>
    </source>
</evidence>
<dbReference type="GO" id="GO:0016036">
    <property type="term" value="P:cellular response to phosphate starvation"/>
    <property type="evidence" value="ECO:0007669"/>
    <property type="project" value="TreeGrafter"/>
</dbReference>
<dbReference type="PANTHER" id="PTHR45453:SF1">
    <property type="entry name" value="PHOSPHATE REGULON SENSOR PROTEIN PHOR"/>
    <property type="match status" value="1"/>
</dbReference>
<dbReference type="GO" id="GO:0005886">
    <property type="term" value="C:plasma membrane"/>
    <property type="evidence" value="ECO:0007669"/>
    <property type="project" value="TreeGrafter"/>
</dbReference>
<comment type="caution">
    <text evidence="9">The sequence shown here is derived from an EMBL/GenBank/DDBJ whole genome shotgun (WGS) entry which is preliminary data.</text>
</comment>
<evidence type="ECO:0000259" key="8">
    <source>
        <dbReference type="PROSITE" id="PS50109"/>
    </source>
</evidence>
<dbReference type="Gene3D" id="3.30.565.10">
    <property type="entry name" value="Histidine kinase-like ATPase, C-terminal domain"/>
    <property type="match status" value="1"/>
</dbReference>
<evidence type="ECO:0000256" key="3">
    <source>
        <dbReference type="ARBA" id="ARBA00022553"/>
    </source>
</evidence>
<dbReference type="CDD" id="cd00082">
    <property type="entry name" value="HisKA"/>
    <property type="match status" value="1"/>
</dbReference>
<dbReference type="SUPFAM" id="SSF47384">
    <property type="entry name" value="Homodimeric domain of signal transducing histidine kinase"/>
    <property type="match status" value="1"/>
</dbReference>
<dbReference type="Pfam" id="PF02518">
    <property type="entry name" value="HATPase_c"/>
    <property type="match status" value="1"/>
</dbReference>
<dbReference type="InterPro" id="IPR003594">
    <property type="entry name" value="HATPase_dom"/>
</dbReference>
<feature type="transmembrane region" description="Helical" evidence="7">
    <location>
        <begin position="105"/>
        <end position="127"/>
    </location>
</feature>
<dbReference type="SUPFAM" id="SSF55874">
    <property type="entry name" value="ATPase domain of HSP90 chaperone/DNA topoisomerase II/histidine kinase"/>
    <property type="match status" value="1"/>
</dbReference>
<evidence type="ECO:0000256" key="2">
    <source>
        <dbReference type="ARBA" id="ARBA00012438"/>
    </source>
</evidence>
<feature type="domain" description="Histidine kinase" evidence="8">
    <location>
        <begin position="194"/>
        <end position="404"/>
    </location>
</feature>
<dbReference type="InterPro" id="IPR036097">
    <property type="entry name" value="HisK_dim/P_sf"/>
</dbReference>
<proteinExistence type="predicted"/>
<dbReference type="InterPro" id="IPR050351">
    <property type="entry name" value="BphY/WalK/GraS-like"/>
</dbReference>
<protein>
    <recommendedName>
        <fullName evidence="2">histidine kinase</fullName>
        <ecNumber evidence="2">2.7.13.3</ecNumber>
    </recommendedName>
</protein>
<keyword evidence="7" id="KW-0472">Membrane</keyword>
<dbReference type="EC" id="2.7.13.3" evidence="2"/>
<keyword evidence="7" id="KW-0812">Transmembrane</keyword>
<comment type="catalytic activity">
    <reaction evidence="1">
        <text>ATP + protein L-histidine = ADP + protein N-phospho-L-histidine.</text>
        <dbReference type="EC" id="2.7.13.3"/>
    </reaction>
</comment>